<keyword evidence="2" id="KW-1185">Reference proteome</keyword>
<dbReference type="Proteomes" id="UP001154282">
    <property type="component" value="Unassembled WGS sequence"/>
</dbReference>
<reference evidence="1" key="1">
    <citation type="submission" date="2022-08" db="EMBL/GenBank/DDBJ databases">
        <authorList>
            <person name="Gutierrez-Valencia J."/>
        </authorList>
    </citation>
    <scope>NUCLEOTIDE SEQUENCE</scope>
</reference>
<comment type="caution">
    <text evidence="1">The sequence shown here is derived from an EMBL/GenBank/DDBJ whole genome shotgun (WGS) entry which is preliminary data.</text>
</comment>
<sequence>MQVVAGATRLRLFQTANISNWAAAAPVASRKFVNEREAEQNYPALLQDCNSFSKLIQVQNHLLKFDLSNNPLVLNKFAGTSADLKAIDYASSFLFSPESNIRLYDAFLFNTVIRGYTSERHRLKMQSNCLGKCSVTEFTLMRSPWL</sequence>
<evidence type="ECO:0000313" key="2">
    <source>
        <dbReference type="Proteomes" id="UP001154282"/>
    </source>
</evidence>
<accession>A0AAV0MF20</accession>
<dbReference type="EMBL" id="CAMGYJ010000007">
    <property type="protein sequence ID" value="CAI0444375.1"/>
    <property type="molecule type" value="Genomic_DNA"/>
</dbReference>
<proteinExistence type="predicted"/>
<gene>
    <name evidence="1" type="ORF">LITE_LOCUS28082</name>
</gene>
<protein>
    <submittedName>
        <fullName evidence="1">Uncharacterized protein</fullName>
    </submittedName>
</protein>
<organism evidence="1 2">
    <name type="scientific">Linum tenue</name>
    <dbReference type="NCBI Taxonomy" id="586396"/>
    <lineage>
        <taxon>Eukaryota</taxon>
        <taxon>Viridiplantae</taxon>
        <taxon>Streptophyta</taxon>
        <taxon>Embryophyta</taxon>
        <taxon>Tracheophyta</taxon>
        <taxon>Spermatophyta</taxon>
        <taxon>Magnoliopsida</taxon>
        <taxon>eudicotyledons</taxon>
        <taxon>Gunneridae</taxon>
        <taxon>Pentapetalae</taxon>
        <taxon>rosids</taxon>
        <taxon>fabids</taxon>
        <taxon>Malpighiales</taxon>
        <taxon>Linaceae</taxon>
        <taxon>Linum</taxon>
    </lineage>
</organism>
<dbReference type="AlphaFoldDB" id="A0AAV0MF20"/>
<name>A0AAV0MF20_9ROSI</name>
<evidence type="ECO:0000313" key="1">
    <source>
        <dbReference type="EMBL" id="CAI0444375.1"/>
    </source>
</evidence>